<proteinExistence type="predicted"/>
<reference evidence="2" key="2">
    <citation type="submission" date="2023-03" db="EMBL/GenBank/DDBJ databases">
        <authorList>
            <person name="Inwood S.N."/>
            <person name="Skelly J.G."/>
            <person name="Guhlin J."/>
            <person name="Harrop T.W.R."/>
            <person name="Goldson S.G."/>
            <person name="Dearden P.K."/>
        </authorList>
    </citation>
    <scope>NUCLEOTIDE SEQUENCE</scope>
    <source>
        <strain evidence="2">Irish</strain>
        <tissue evidence="2">Whole body</tissue>
    </source>
</reference>
<gene>
    <name evidence="2" type="ORF">PV328_007601</name>
</gene>
<keyword evidence="1" id="KW-0732">Signal</keyword>
<sequence length="280" mass="33110">MSNVFEIVFIFFLFIIVTTNSLPIRNEKSFVPFWHLPCGEEIKFDDDIVINDQENIRESLESIKIQQQLTLTDYLNRDYEYLYERVRIGVHEHQYIPNWVPGKKEVLAVRRLAGKSLQTIFNHLPKFHVDMQKFAVAIEELLEDEPSPMIRTALGETKKYLSMMLCEIESNIVGLSGFNFLERVNRNIMSEIEREPVDQTRRLVRDWGVLLKYKDYLHAWRYIKSPRDSNDFCTSRLKCKRWLWKSSETVIPMDGTPCDDGKVCWDKECENIDVSNDLFP</sequence>
<feature type="chain" id="PRO_5041263469" evidence="1">
    <location>
        <begin position="22"/>
        <end position="280"/>
    </location>
</feature>
<protein>
    <submittedName>
        <fullName evidence="2">Uncharacterized protein</fullName>
    </submittedName>
</protein>
<comment type="caution">
    <text evidence="2">The sequence shown here is derived from an EMBL/GenBank/DDBJ whole genome shotgun (WGS) entry which is preliminary data.</text>
</comment>
<keyword evidence="3" id="KW-1185">Reference proteome</keyword>
<evidence type="ECO:0000256" key="1">
    <source>
        <dbReference type="SAM" id="SignalP"/>
    </source>
</evidence>
<feature type="signal peptide" evidence="1">
    <location>
        <begin position="1"/>
        <end position="21"/>
    </location>
</feature>
<evidence type="ECO:0000313" key="2">
    <source>
        <dbReference type="EMBL" id="KAK0160170.1"/>
    </source>
</evidence>
<dbReference type="AlphaFoldDB" id="A0AA39F0P5"/>
<dbReference type="Proteomes" id="UP001168990">
    <property type="component" value="Unassembled WGS sequence"/>
</dbReference>
<evidence type="ECO:0000313" key="3">
    <source>
        <dbReference type="Proteomes" id="UP001168990"/>
    </source>
</evidence>
<dbReference type="EMBL" id="JAQQBS010001423">
    <property type="protein sequence ID" value="KAK0160170.1"/>
    <property type="molecule type" value="Genomic_DNA"/>
</dbReference>
<accession>A0AA39F0P5</accession>
<reference evidence="2" key="1">
    <citation type="journal article" date="2023" name="bioRxiv">
        <title>Scaffold-level genome assemblies of two parasitoid biocontrol wasps reveal the parthenogenesis mechanism and an associated novel virus.</title>
        <authorList>
            <person name="Inwood S."/>
            <person name="Skelly J."/>
            <person name="Guhlin J."/>
            <person name="Harrop T."/>
            <person name="Goldson S."/>
            <person name="Dearden P."/>
        </authorList>
    </citation>
    <scope>NUCLEOTIDE SEQUENCE</scope>
    <source>
        <strain evidence="2">Irish</strain>
        <tissue evidence="2">Whole body</tissue>
    </source>
</reference>
<name>A0AA39F0P5_9HYME</name>
<organism evidence="2 3">
    <name type="scientific">Microctonus aethiopoides</name>
    <dbReference type="NCBI Taxonomy" id="144406"/>
    <lineage>
        <taxon>Eukaryota</taxon>
        <taxon>Metazoa</taxon>
        <taxon>Ecdysozoa</taxon>
        <taxon>Arthropoda</taxon>
        <taxon>Hexapoda</taxon>
        <taxon>Insecta</taxon>
        <taxon>Pterygota</taxon>
        <taxon>Neoptera</taxon>
        <taxon>Endopterygota</taxon>
        <taxon>Hymenoptera</taxon>
        <taxon>Apocrita</taxon>
        <taxon>Ichneumonoidea</taxon>
        <taxon>Braconidae</taxon>
        <taxon>Euphorinae</taxon>
        <taxon>Microctonus</taxon>
    </lineage>
</organism>